<feature type="signal peptide" evidence="1">
    <location>
        <begin position="1"/>
        <end position="21"/>
    </location>
</feature>
<dbReference type="EMBL" id="CP036347">
    <property type="protein sequence ID" value="QDU00676.1"/>
    <property type="molecule type" value="Genomic_DNA"/>
</dbReference>
<reference evidence="2 3" key="1">
    <citation type="submission" date="2019-02" db="EMBL/GenBank/DDBJ databases">
        <title>Deep-cultivation of Planctomycetes and their phenomic and genomic characterization uncovers novel biology.</title>
        <authorList>
            <person name="Wiegand S."/>
            <person name="Jogler M."/>
            <person name="Boedeker C."/>
            <person name="Pinto D."/>
            <person name="Vollmers J."/>
            <person name="Rivas-Marin E."/>
            <person name="Kohn T."/>
            <person name="Peeters S.H."/>
            <person name="Heuer A."/>
            <person name="Rast P."/>
            <person name="Oberbeckmann S."/>
            <person name="Bunk B."/>
            <person name="Jeske O."/>
            <person name="Meyerdierks A."/>
            <person name="Storesund J.E."/>
            <person name="Kallscheuer N."/>
            <person name="Luecker S."/>
            <person name="Lage O.M."/>
            <person name="Pohl T."/>
            <person name="Merkel B.J."/>
            <person name="Hornburger P."/>
            <person name="Mueller R.-W."/>
            <person name="Bruemmer F."/>
            <person name="Labrenz M."/>
            <person name="Spormann A.M."/>
            <person name="Op den Camp H."/>
            <person name="Overmann J."/>
            <person name="Amann R."/>
            <person name="Jetten M.S.M."/>
            <person name="Mascher T."/>
            <person name="Medema M.H."/>
            <person name="Devos D.P."/>
            <person name="Kaster A.-K."/>
            <person name="Ovreas L."/>
            <person name="Rohde M."/>
            <person name="Galperin M.Y."/>
            <person name="Jogler C."/>
        </authorList>
    </citation>
    <scope>NUCLEOTIDE SEQUENCE [LARGE SCALE GENOMIC DNA]</scope>
    <source>
        <strain evidence="2 3">V6</strain>
    </source>
</reference>
<gene>
    <name evidence="2" type="ORF">V6x_03510</name>
</gene>
<organism evidence="2 3">
    <name type="scientific">Gimesia chilikensis</name>
    <dbReference type="NCBI Taxonomy" id="2605989"/>
    <lineage>
        <taxon>Bacteria</taxon>
        <taxon>Pseudomonadati</taxon>
        <taxon>Planctomycetota</taxon>
        <taxon>Planctomycetia</taxon>
        <taxon>Planctomycetales</taxon>
        <taxon>Planctomycetaceae</taxon>
        <taxon>Gimesia</taxon>
    </lineage>
</organism>
<evidence type="ECO:0000313" key="3">
    <source>
        <dbReference type="Proteomes" id="UP000320722"/>
    </source>
</evidence>
<name>A0A517W607_9PLAN</name>
<keyword evidence="1" id="KW-0732">Signal</keyword>
<proteinExistence type="predicted"/>
<accession>A0A517W607</accession>
<evidence type="ECO:0000256" key="1">
    <source>
        <dbReference type="SAM" id="SignalP"/>
    </source>
</evidence>
<feature type="chain" id="PRO_5022205088" evidence="1">
    <location>
        <begin position="22"/>
        <end position="274"/>
    </location>
</feature>
<protein>
    <submittedName>
        <fullName evidence="2">Uncharacterized protein</fullName>
    </submittedName>
</protein>
<sequence precursor="true">MNLLRLTFVLPFLLATPFVSAQKTDSEPAQVEVARQACFAAMDDVRAEVITELDKKIQAARRAGDLKSIERITAEKNRFIKQGTIPASINETALNHKISLALLALKNEFNDAIKESVKQGNRETAKRLREELKSFEAAPWQRSTWGFADYKVLSGAEDWQPFANKARAYTNRGYVWTEIPPACPLKQFTPVAGGNNTPLQIQVTSPGWVFIAFSQGNQDQVQAYLAQHAWQPTPYTFAYNADGGTSMRIFRKQLTAGEYEIPRINFSGPFLVKP</sequence>
<evidence type="ECO:0000313" key="2">
    <source>
        <dbReference type="EMBL" id="QDU00676.1"/>
    </source>
</evidence>
<dbReference type="AlphaFoldDB" id="A0A517W607"/>
<dbReference type="RefSeq" id="WP_145035966.1">
    <property type="nucleotide sequence ID" value="NZ_CP036347.1"/>
</dbReference>
<dbReference type="Proteomes" id="UP000320722">
    <property type="component" value="Chromosome"/>
</dbReference>